<proteinExistence type="predicted"/>
<evidence type="ECO:0000313" key="2">
    <source>
        <dbReference type="Proteomes" id="UP000006727"/>
    </source>
</evidence>
<reference evidence="1 2" key="1">
    <citation type="journal article" date="2008" name="Science">
        <title>The Physcomitrella genome reveals evolutionary insights into the conquest of land by plants.</title>
        <authorList>
            <person name="Rensing S."/>
            <person name="Lang D."/>
            <person name="Zimmer A."/>
            <person name="Terry A."/>
            <person name="Salamov A."/>
            <person name="Shapiro H."/>
            <person name="Nishiyama T."/>
            <person name="Perroud P.-F."/>
            <person name="Lindquist E."/>
            <person name="Kamisugi Y."/>
            <person name="Tanahashi T."/>
            <person name="Sakakibara K."/>
            <person name="Fujita T."/>
            <person name="Oishi K."/>
            <person name="Shin-I T."/>
            <person name="Kuroki Y."/>
            <person name="Toyoda A."/>
            <person name="Suzuki Y."/>
            <person name="Hashimoto A."/>
            <person name="Yamaguchi K."/>
            <person name="Sugano A."/>
            <person name="Kohara Y."/>
            <person name="Fujiyama A."/>
            <person name="Anterola A."/>
            <person name="Aoki S."/>
            <person name="Ashton N."/>
            <person name="Barbazuk W.B."/>
            <person name="Barker E."/>
            <person name="Bennetzen J."/>
            <person name="Bezanilla M."/>
            <person name="Blankenship R."/>
            <person name="Cho S.H."/>
            <person name="Dutcher S."/>
            <person name="Estelle M."/>
            <person name="Fawcett J.A."/>
            <person name="Gundlach H."/>
            <person name="Hanada K."/>
            <person name="Heyl A."/>
            <person name="Hicks K.A."/>
            <person name="Hugh J."/>
            <person name="Lohr M."/>
            <person name="Mayer K."/>
            <person name="Melkozernov A."/>
            <person name="Murata T."/>
            <person name="Nelson D."/>
            <person name="Pils B."/>
            <person name="Prigge M."/>
            <person name="Reiss B."/>
            <person name="Renner T."/>
            <person name="Rombauts S."/>
            <person name="Rushton P."/>
            <person name="Sanderfoot A."/>
            <person name="Schween G."/>
            <person name="Shiu S.-H."/>
            <person name="Stueber K."/>
            <person name="Theodoulou F.L."/>
            <person name="Tu H."/>
            <person name="Van de Peer Y."/>
            <person name="Verrier P.J."/>
            <person name="Waters E."/>
            <person name="Wood A."/>
            <person name="Yang L."/>
            <person name="Cove D."/>
            <person name="Cuming A."/>
            <person name="Hasebe M."/>
            <person name="Lucas S."/>
            <person name="Mishler D.B."/>
            <person name="Reski R."/>
            <person name="Grigoriev I."/>
            <person name="Quatrano R.S."/>
            <person name="Boore J.L."/>
        </authorList>
    </citation>
    <scope>NUCLEOTIDE SEQUENCE [LARGE SCALE GENOMIC DNA]</scope>
    <source>
        <strain evidence="1 2">cv. Gransden 2004</strain>
    </source>
</reference>
<dbReference type="Gramene" id="Pp3c1_24080V3.2">
    <property type="protein sequence ID" value="PAC:32972061.CDS.1"/>
    <property type="gene ID" value="Pp3c1_24080"/>
</dbReference>
<dbReference type="EMBL" id="ABEU02000001">
    <property type="status" value="NOT_ANNOTATED_CDS"/>
    <property type="molecule type" value="Genomic_DNA"/>
</dbReference>
<dbReference type="InParanoid" id="A0A7I4EX74"/>
<protein>
    <submittedName>
        <fullName evidence="1">Uncharacterized protein</fullName>
    </submittedName>
</protein>
<reference evidence="1 2" key="2">
    <citation type="journal article" date="2018" name="Plant J.">
        <title>The Physcomitrella patens chromosome-scale assembly reveals moss genome structure and evolution.</title>
        <authorList>
            <person name="Lang D."/>
            <person name="Ullrich K.K."/>
            <person name="Murat F."/>
            <person name="Fuchs J."/>
            <person name="Jenkins J."/>
            <person name="Haas F.B."/>
            <person name="Piednoel M."/>
            <person name="Gundlach H."/>
            <person name="Van Bel M."/>
            <person name="Meyberg R."/>
            <person name="Vives C."/>
            <person name="Morata J."/>
            <person name="Symeonidi A."/>
            <person name="Hiss M."/>
            <person name="Muchero W."/>
            <person name="Kamisugi Y."/>
            <person name="Saleh O."/>
            <person name="Blanc G."/>
            <person name="Decker E.L."/>
            <person name="van Gessel N."/>
            <person name="Grimwood J."/>
            <person name="Hayes R.D."/>
            <person name="Graham S.W."/>
            <person name="Gunter L.E."/>
            <person name="McDaniel S.F."/>
            <person name="Hoernstein S.N.W."/>
            <person name="Larsson A."/>
            <person name="Li F.W."/>
            <person name="Perroud P.F."/>
            <person name="Phillips J."/>
            <person name="Ranjan P."/>
            <person name="Rokshar D.S."/>
            <person name="Rothfels C.J."/>
            <person name="Schneider L."/>
            <person name="Shu S."/>
            <person name="Stevenson D.W."/>
            <person name="Thummler F."/>
            <person name="Tillich M."/>
            <person name="Villarreal Aguilar J.C."/>
            <person name="Widiez T."/>
            <person name="Wong G.K."/>
            <person name="Wymore A."/>
            <person name="Zhang Y."/>
            <person name="Zimmer A.D."/>
            <person name="Quatrano R.S."/>
            <person name="Mayer K.F.X."/>
            <person name="Goodstein D."/>
            <person name="Casacuberta J.M."/>
            <person name="Vandepoele K."/>
            <person name="Reski R."/>
            <person name="Cuming A.C."/>
            <person name="Tuskan G.A."/>
            <person name="Maumus F."/>
            <person name="Salse J."/>
            <person name="Schmutz J."/>
            <person name="Rensing S.A."/>
        </authorList>
    </citation>
    <scope>NUCLEOTIDE SEQUENCE [LARGE SCALE GENOMIC DNA]</scope>
    <source>
        <strain evidence="1 2">cv. Gransden 2004</strain>
    </source>
</reference>
<accession>A0A7I4EX74</accession>
<dbReference type="Gramene" id="Pp3c1_24080V3.1">
    <property type="protein sequence ID" value="PAC:32972060.CDS.1"/>
    <property type="gene ID" value="Pp3c1_24080"/>
</dbReference>
<dbReference type="AlphaFoldDB" id="A0A7I4EX74"/>
<organism evidence="1 2">
    <name type="scientific">Physcomitrium patens</name>
    <name type="common">Spreading-leaved earth moss</name>
    <name type="synonym">Physcomitrella patens</name>
    <dbReference type="NCBI Taxonomy" id="3218"/>
    <lineage>
        <taxon>Eukaryota</taxon>
        <taxon>Viridiplantae</taxon>
        <taxon>Streptophyta</taxon>
        <taxon>Embryophyta</taxon>
        <taxon>Bryophyta</taxon>
        <taxon>Bryophytina</taxon>
        <taxon>Bryopsida</taxon>
        <taxon>Funariidae</taxon>
        <taxon>Funariales</taxon>
        <taxon>Funariaceae</taxon>
        <taxon>Physcomitrium</taxon>
    </lineage>
</organism>
<evidence type="ECO:0000313" key="1">
    <source>
        <dbReference type="EnsemblPlants" id="PAC:32972060.CDS.1"/>
    </source>
</evidence>
<keyword evidence="2" id="KW-1185">Reference proteome</keyword>
<reference evidence="1" key="3">
    <citation type="submission" date="2020-12" db="UniProtKB">
        <authorList>
            <consortium name="EnsemblPlants"/>
        </authorList>
    </citation>
    <scope>IDENTIFICATION</scope>
</reference>
<name>A0A7I4EX74_PHYPA</name>
<dbReference type="EnsemblPlants" id="Pp3c1_24080V3.1">
    <property type="protein sequence ID" value="PAC:32972060.CDS.1"/>
    <property type="gene ID" value="Pp3c1_24080"/>
</dbReference>
<dbReference type="EnsemblPlants" id="Pp3c1_24080V3.2">
    <property type="protein sequence ID" value="PAC:32972061.CDS.1"/>
    <property type="gene ID" value="Pp3c1_24080"/>
</dbReference>
<sequence length="52" mass="6373">MVFRFNFSRHNKKDMVTNFCTRFYWFPDSVLLPFTVFLDSFKAESIYQQVSH</sequence>
<dbReference type="Proteomes" id="UP000006727">
    <property type="component" value="Chromosome 1"/>
</dbReference>